<evidence type="ECO:0000313" key="1">
    <source>
        <dbReference type="EMBL" id="KAF2870311.1"/>
    </source>
</evidence>
<evidence type="ECO:0000313" key="2">
    <source>
        <dbReference type="Proteomes" id="UP000481861"/>
    </source>
</evidence>
<name>A0A7C8I7S5_9PLEO</name>
<organism evidence="1 2">
    <name type="scientific">Massariosphaeria phaeospora</name>
    <dbReference type="NCBI Taxonomy" id="100035"/>
    <lineage>
        <taxon>Eukaryota</taxon>
        <taxon>Fungi</taxon>
        <taxon>Dikarya</taxon>
        <taxon>Ascomycota</taxon>
        <taxon>Pezizomycotina</taxon>
        <taxon>Dothideomycetes</taxon>
        <taxon>Pleosporomycetidae</taxon>
        <taxon>Pleosporales</taxon>
        <taxon>Pleosporales incertae sedis</taxon>
        <taxon>Massariosphaeria</taxon>
    </lineage>
</organism>
<proteinExistence type="predicted"/>
<gene>
    <name evidence="1" type="ORF">BDV95DRAFT_78691</name>
</gene>
<dbReference type="AlphaFoldDB" id="A0A7C8I7S5"/>
<comment type="caution">
    <text evidence="1">The sequence shown here is derived from an EMBL/GenBank/DDBJ whole genome shotgun (WGS) entry which is preliminary data.</text>
</comment>
<accession>A0A7C8I7S5</accession>
<reference evidence="1 2" key="1">
    <citation type="submission" date="2020-01" db="EMBL/GenBank/DDBJ databases">
        <authorList>
            <consortium name="DOE Joint Genome Institute"/>
            <person name="Haridas S."/>
            <person name="Albert R."/>
            <person name="Binder M."/>
            <person name="Bloem J."/>
            <person name="Labutti K."/>
            <person name="Salamov A."/>
            <person name="Andreopoulos B."/>
            <person name="Baker S.E."/>
            <person name="Barry K."/>
            <person name="Bills G."/>
            <person name="Bluhm B.H."/>
            <person name="Cannon C."/>
            <person name="Castanera R."/>
            <person name="Culley D.E."/>
            <person name="Daum C."/>
            <person name="Ezra D."/>
            <person name="Gonzalez J.B."/>
            <person name="Henrissat B."/>
            <person name="Kuo A."/>
            <person name="Liang C."/>
            <person name="Lipzen A."/>
            <person name="Lutzoni F."/>
            <person name="Magnuson J."/>
            <person name="Mondo S."/>
            <person name="Nolan M."/>
            <person name="Ohm R."/>
            <person name="Pangilinan J."/>
            <person name="Park H.-J.H."/>
            <person name="Ramirez L."/>
            <person name="Alfaro M."/>
            <person name="Sun H."/>
            <person name="Tritt A."/>
            <person name="Yoshinaga Y."/>
            <person name="Zwiers L.-H.L."/>
            <person name="Turgeon B.G."/>
            <person name="Goodwin S.B."/>
            <person name="Spatafora J.W."/>
            <person name="Crous P.W."/>
            <person name="Grigoriev I.V."/>
        </authorList>
    </citation>
    <scope>NUCLEOTIDE SEQUENCE [LARGE SCALE GENOMIC DNA]</scope>
    <source>
        <strain evidence="1 2">CBS 611.86</strain>
    </source>
</reference>
<dbReference type="EMBL" id="JAADJZ010000014">
    <property type="protein sequence ID" value="KAF2870311.1"/>
    <property type="molecule type" value="Genomic_DNA"/>
</dbReference>
<sequence>MCHDSATVSGPLGPKFHKPFLIVIIVLCESGFRYSREVSRCLAPSSTPLVVGPGKLCFRIPQQTFSAPPRTLIHISCCSFVRSRYCLRPADLSLQCTLSGQSKLQDGSSQARPH</sequence>
<protein>
    <submittedName>
        <fullName evidence="1">Uncharacterized protein</fullName>
    </submittedName>
</protein>
<keyword evidence="2" id="KW-1185">Reference proteome</keyword>
<dbReference type="Proteomes" id="UP000481861">
    <property type="component" value="Unassembled WGS sequence"/>
</dbReference>